<dbReference type="PANTHER" id="PTHR10410">
    <property type="entry name" value="EUKARYOTIC TRANSLATION INITIATION FACTOR 3 -RELATED"/>
    <property type="match status" value="1"/>
</dbReference>
<dbReference type="STRING" id="6205.A0A0R3WZX7"/>
<dbReference type="AlphaFoldDB" id="A0A0R3WZX7"/>
<reference evidence="4" key="1">
    <citation type="submission" date="2017-02" db="UniProtKB">
        <authorList>
            <consortium name="WormBaseParasite"/>
        </authorList>
    </citation>
    <scope>IDENTIFICATION</scope>
</reference>
<sequence>MIGYFGVRIELQQRLAMDTEQVSCVKVSGLVLLKIIKHCEEETLLATEHVNGVLLGLAVDNALEITNCFPLPKISEDDQAVSEALSVYEYDMMKNMRELNSDYLSVGYYLGGYGCSFLTRSLLETLFQYQTLVSEAVLLTYDPSCATRGQQGLKSYRLSKVIFDAMLETEKRIRLMGNAKNPEISWECDASLHAGKTNFTRLLEELPTSVVNSKLARILLKDIVDQSDEQVADATQVKARNSFSGLHLSMASDLEQQLRSLIQRLDNIYELQYTYQRTLSKPGASTATKDQRIKELAPIRLETALASCQADLYSSGIAQLAGQTVGKLMLAEAIHQYRNVAPDVPDSE</sequence>
<dbReference type="OrthoDB" id="10265695at2759"/>
<reference evidence="2 3" key="2">
    <citation type="submission" date="2018-11" db="EMBL/GenBank/DDBJ databases">
        <authorList>
            <consortium name="Pathogen Informatics"/>
        </authorList>
    </citation>
    <scope>NUCLEOTIDE SEQUENCE [LARGE SCALE GENOMIC DNA]</scope>
</reference>
<organism evidence="4">
    <name type="scientific">Hydatigena taeniaeformis</name>
    <name type="common">Feline tapeworm</name>
    <name type="synonym">Taenia taeniaeformis</name>
    <dbReference type="NCBI Taxonomy" id="6205"/>
    <lineage>
        <taxon>Eukaryota</taxon>
        <taxon>Metazoa</taxon>
        <taxon>Spiralia</taxon>
        <taxon>Lophotrochozoa</taxon>
        <taxon>Platyhelminthes</taxon>
        <taxon>Cestoda</taxon>
        <taxon>Eucestoda</taxon>
        <taxon>Cyclophyllidea</taxon>
        <taxon>Taeniidae</taxon>
        <taxon>Hydatigera</taxon>
    </lineage>
</organism>
<dbReference type="PROSITE" id="PS50249">
    <property type="entry name" value="MPN"/>
    <property type="match status" value="1"/>
</dbReference>
<evidence type="ECO:0000259" key="1">
    <source>
        <dbReference type="PROSITE" id="PS50249"/>
    </source>
</evidence>
<evidence type="ECO:0000313" key="4">
    <source>
        <dbReference type="WBParaSite" id="TTAC_0000638401-mRNA-1"/>
    </source>
</evidence>
<protein>
    <submittedName>
        <fullName evidence="4">MPN domain-containing protein</fullName>
    </submittedName>
</protein>
<dbReference type="GO" id="GO:0005852">
    <property type="term" value="C:eukaryotic translation initiation factor 3 complex"/>
    <property type="evidence" value="ECO:0007669"/>
    <property type="project" value="InterPro"/>
</dbReference>
<dbReference type="GO" id="GO:0008237">
    <property type="term" value="F:metallopeptidase activity"/>
    <property type="evidence" value="ECO:0007669"/>
    <property type="project" value="InterPro"/>
</dbReference>
<feature type="domain" description="MPN" evidence="1">
    <location>
        <begin position="25"/>
        <end position="162"/>
    </location>
</feature>
<dbReference type="SMART" id="SM00232">
    <property type="entry name" value="JAB_MPN"/>
    <property type="match status" value="1"/>
</dbReference>
<keyword evidence="3" id="KW-1185">Reference proteome</keyword>
<dbReference type="InterPro" id="IPR037518">
    <property type="entry name" value="MPN"/>
</dbReference>
<proteinExistence type="predicted"/>
<evidence type="ECO:0000313" key="2">
    <source>
        <dbReference type="EMBL" id="VDM30564.1"/>
    </source>
</evidence>
<gene>
    <name evidence="2" type="ORF">TTAC_LOCUS6369</name>
</gene>
<dbReference type="EMBL" id="UYWX01020300">
    <property type="protein sequence ID" value="VDM30564.1"/>
    <property type="molecule type" value="Genomic_DNA"/>
</dbReference>
<dbReference type="Gene3D" id="3.40.140.10">
    <property type="entry name" value="Cytidine Deaminase, domain 2"/>
    <property type="match status" value="1"/>
</dbReference>
<dbReference type="InterPro" id="IPR050242">
    <property type="entry name" value="JAMM_MPN+_peptidase_M67A"/>
</dbReference>
<dbReference type="Proteomes" id="UP000274429">
    <property type="component" value="Unassembled WGS sequence"/>
</dbReference>
<dbReference type="InterPro" id="IPR027524">
    <property type="entry name" value="eIF3h"/>
</dbReference>
<evidence type="ECO:0000313" key="3">
    <source>
        <dbReference type="Proteomes" id="UP000274429"/>
    </source>
</evidence>
<name>A0A0R3WZX7_HYDTA</name>
<accession>A0A0R3WZX7</accession>
<dbReference type="CDD" id="cd08065">
    <property type="entry name" value="MPN_eIF3h"/>
    <property type="match status" value="1"/>
</dbReference>
<dbReference type="WBParaSite" id="TTAC_0000638401-mRNA-1">
    <property type="protein sequence ID" value="TTAC_0000638401-mRNA-1"/>
    <property type="gene ID" value="TTAC_0000638401"/>
</dbReference>
<dbReference type="GO" id="GO:0003743">
    <property type="term" value="F:translation initiation factor activity"/>
    <property type="evidence" value="ECO:0007669"/>
    <property type="project" value="InterPro"/>
</dbReference>
<dbReference type="Pfam" id="PF01398">
    <property type="entry name" value="JAB"/>
    <property type="match status" value="1"/>
</dbReference>
<dbReference type="InterPro" id="IPR000555">
    <property type="entry name" value="JAMM/MPN+_dom"/>
</dbReference>